<evidence type="ECO:0000313" key="3">
    <source>
        <dbReference type="Proteomes" id="UP001497516"/>
    </source>
</evidence>
<dbReference type="AlphaFoldDB" id="A0AAV2EJC0"/>
<organism evidence="2 3">
    <name type="scientific">Linum trigynum</name>
    <dbReference type="NCBI Taxonomy" id="586398"/>
    <lineage>
        <taxon>Eukaryota</taxon>
        <taxon>Viridiplantae</taxon>
        <taxon>Streptophyta</taxon>
        <taxon>Embryophyta</taxon>
        <taxon>Tracheophyta</taxon>
        <taxon>Spermatophyta</taxon>
        <taxon>Magnoliopsida</taxon>
        <taxon>eudicotyledons</taxon>
        <taxon>Gunneridae</taxon>
        <taxon>Pentapetalae</taxon>
        <taxon>rosids</taxon>
        <taxon>fabids</taxon>
        <taxon>Malpighiales</taxon>
        <taxon>Linaceae</taxon>
        <taxon>Linum</taxon>
    </lineage>
</organism>
<feature type="chain" id="PRO_5043853079" evidence="1">
    <location>
        <begin position="28"/>
        <end position="74"/>
    </location>
</feature>
<sequence length="74" mass="7936">MERFGILKWRNLAVVLVVAVVAWGVASQNVVGSADDDGGDQGRVQEAWKFTASSGSLDQLSMIVFSKIRQAVGL</sequence>
<evidence type="ECO:0000256" key="1">
    <source>
        <dbReference type="SAM" id="SignalP"/>
    </source>
</evidence>
<proteinExistence type="predicted"/>
<name>A0AAV2EJC0_9ROSI</name>
<reference evidence="2 3" key="1">
    <citation type="submission" date="2024-04" db="EMBL/GenBank/DDBJ databases">
        <authorList>
            <person name="Fracassetti M."/>
        </authorList>
    </citation>
    <scope>NUCLEOTIDE SEQUENCE [LARGE SCALE GENOMIC DNA]</scope>
</reference>
<keyword evidence="1" id="KW-0732">Signal</keyword>
<gene>
    <name evidence="2" type="ORF">LTRI10_LOCUS27163</name>
</gene>
<evidence type="ECO:0000313" key="2">
    <source>
        <dbReference type="EMBL" id="CAL1386073.1"/>
    </source>
</evidence>
<keyword evidence="3" id="KW-1185">Reference proteome</keyword>
<protein>
    <submittedName>
        <fullName evidence="2">Uncharacterized protein</fullName>
    </submittedName>
</protein>
<accession>A0AAV2EJC0</accession>
<dbReference type="Proteomes" id="UP001497516">
    <property type="component" value="Chromosome 4"/>
</dbReference>
<dbReference type="EMBL" id="OZ034817">
    <property type="protein sequence ID" value="CAL1386073.1"/>
    <property type="molecule type" value="Genomic_DNA"/>
</dbReference>
<feature type="signal peptide" evidence="1">
    <location>
        <begin position="1"/>
        <end position="27"/>
    </location>
</feature>